<reference evidence="1 2" key="1">
    <citation type="journal article" date="2024" name="BMC Genomics">
        <title>De novo assembly and annotation of Popillia japonica's genome with initial clues to its potential as an invasive pest.</title>
        <authorList>
            <person name="Cucini C."/>
            <person name="Boschi S."/>
            <person name="Funari R."/>
            <person name="Cardaioli E."/>
            <person name="Iannotti N."/>
            <person name="Marturano G."/>
            <person name="Paoli F."/>
            <person name="Bruttini M."/>
            <person name="Carapelli A."/>
            <person name="Frati F."/>
            <person name="Nardi F."/>
        </authorList>
    </citation>
    <scope>NUCLEOTIDE SEQUENCE [LARGE SCALE GENOMIC DNA]</scope>
    <source>
        <strain evidence="1">DMR45628</strain>
    </source>
</reference>
<comment type="caution">
    <text evidence="1">The sequence shown here is derived from an EMBL/GenBank/DDBJ whole genome shotgun (WGS) entry which is preliminary data.</text>
</comment>
<gene>
    <name evidence="1" type="ORF">QE152_g26371</name>
</gene>
<dbReference type="PANTHER" id="PTHR37984:SF5">
    <property type="entry name" value="PROTEIN NYNRIN-LIKE"/>
    <property type="match status" value="1"/>
</dbReference>
<name>A0AAW1JYR9_POPJA</name>
<keyword evidence="2" id="KW-1185">Reference proteome</keyword>
<sequence>MTIEAGIIMLGHRVVIPNKFKEQLLQELHAAHAGVVKMKTSNGAAENLVKSVKLGLQKAFNDVNNADVSLNCILARYLLDYRSSVHCTTNKTPAEEKIVIIILFVKEES</sequence>
<dbReference type="InterPro" id="IPR050951">
    <property type="entry name" value="Retrovirus_Pol_polyprotein"/>
</dbReference>
<dbReference type="PANTHER" id="PTHR37984">
    <property type="entry name" value="PROTEIN CBG26694"/>
    <property type="match status" value="1"/>
</dbReference>
<organism evidence="1 2">
    <name type="scientific">Popillia japonica</name>
    <name type="common">Japanese beetle</name>
    <dbReference type="NCBI Taxonomy" id="7064"/>
    <lineage>
        <taxon>Eukaryota</taxon>
        <taxon>Metazoa</taxon>
        <taxon>Ecdysozoa</taxon>
        <taxon>Arthropoda</taxon>
        <taxon>Hexapoda</taxon>
        <taxon>Insecta</taxon>
        <taxon>Pterygota</taxon>
        <taxon>Neoptera</taxon>
        <taxon>Endopterygota</taxon>
        <taxon>Coleoptera</taxon>
        <taxon>Polyphaga</taxon>
        <taxon>Scarabaeiformia</taxon>
        <taxon>Scarabaeidae</taxon>
        <taxon>Rutelinae</taxon>
        <taxon>Popillia</taxon>
    </lineage>
</organism>
<accession>A0AAW1JYR9</accession>
<dbReference type="GO" id="GO:0003676">
    <property type="term" value="F:nucleic acid binding"/>
    <property type="evidence" value="ECO:0007669"/>
    <property type="project" value="InterPro"/>
</dbReference>
<dbReference type="InterPro" id="IPR036397">
    <property type="entry name" value="RNaseH_sf"/>
</dbReference>
<dbReference type="Gene3D" id="3.30.420.10">
    <property type="entry name" value="Ribonuclease H-like superfamily/Ribonuclease H"/>
    <property type="match status" value="1"/>
</dbReference>
<proteinExistence type="predicted"/>
<dbReference type="EMBL" id="JASPKY010000300">
    <property type="protein sequence ID" value="KAK9709878.1"/>
    <property type="molecule type" value="Genomic_DNA"/>
</dbReference>
<dbReference type="AlphaFoldDB" id="A0AAW1JYR9"/>
<evidence type="ECO:0000313" key="1">
    <source>
        <dbReference type="EMBL" id="KAK9709878.1"/>
    </source>
</evidence>
<dbReference type="Proteomes" id="UP001458880">
    <property type="component" value="Unassembled WGS sequence"/>
</dbReference>
<protein>
    <submittedName>
        <fullName evidence="1">Uncharacterized protein</fullName>
    </submittedName>
</protein>
<evidence type="ECO:0000313" key="2">
    <source>
        <dbReference type="Proteomes" id="UP001458880"/>
    </source>
</evidence>